<feature type="chain" id="PRO_5046813083" description="Thioredoxin domain-containing protein" evidence="6">
    <location>
        <begin position="20"/>
        <end position="198"/>
    </location>
</feature>
<dbReference type="PROSITE" id="PS51257">
    <property type="entry name" value="PROKAR_LIPOPROTEIN"/>
    <property type="match status" value="1"/>
</dbReference>
<dbReference type="Gene3D" id="3.40.30.10">
    <property type="entry name" value="Glutaredoxin"/>
    <property type="match status" value="1"/>
</dbReference>
<evidence type="ECO:0000259" key="7">
    <source>
        <dbReference type="PROSITE" id="PS51352"/>
    </source>
</evidence>
<evidence type="ECO:0000256" key="6">
    <source>
        <dbReference type="SAM" id="SignalP"/>
    </source>
</evidence>
<protein>
    <recommendedName>
        <fullName evidence="7">Thioredoxin domain-containing protein</fullName>
    </recommendedName>
</protein>
<comment type="subcellular location">
    <subcellularLocation>
        <location evidence="1">Cell envelope</location>
    </subcellularLocation>
</comment>
<accession>A0ABP8D3T5</accession>
<sequence>MRRVLLGVAALLFGLTACTSNPGAPADAGAPTGPRCIERVEPSPSAAAVASSAPALPAMALPCFSGGRYTNIADLGGRPTVVNLWASYCGPCRAELPEMNRFAAAGAGQVRVVGVVTKDRHDQAQSVIDELKLTFPMLEDQRQQLAISVSPVVSKALVSLPATLFITSSGRIAYAYQGEPLTEARLRDLTRQYLGVSV</sequence>
<keyword evidence="3" id="KW-0812">Transmembrane</keyword>
<evidence type="ECO:0000313" key="8">
    <source>
        <dbReference type="EMBL" id="GAA4246820.1"/>
    </source>
</evidence>
<dbReference type="InterPro" id="IPR013766">
    <property type="entry name" value="Thioredoxin_domain"/>
</dbReference>
<dbReference type="CDD" id="cd02966">
    <property type="entry name" value="TlpA_like_family"/>
    <property type="match status" value="1"/>
</dbReference>
<dbReference type="InterPro" id="IPR000866">
    <property type="entry name" value="AhpC/TSA"/>
</dbReference>
<evidence type="ECO:0000256" key="3">
    <source>
        <dbReference type="ARBA" id="ARBA00022968"/>
    </source>
</evidence>
<dbReference type="PANTHER" id="PTHR42852">
    <property type="entry name" value="THIOL:DISULFIDE INTERCHANGE PROTEIN DSBE"/>
    <property type="match status" value="1"/>
</dbReference>
<feature type="domain" description="Thioredoxin" evidence="7">
    <location>
        <begin position="50"/>
        <end position="195"/>
    </location>
</feature>
<evidence type="ECO:0000313" key="9">
    <source>
        <dbReference type="Proteomes" id="UP001500620"/>
    </source>
</evidence>
<dbReference type="PROSITE" id="PS51352">
    <property type="entry name" value="THIOREDOXIN_2"/>
    <property type="match status" value="1"/>
</dbReference>
<name>A0ABP8D3T5_9ACTN</name>
<dbReference type="Proteomes" id="UP001500620">
    <property type="component" value="Unassembled WGS sequence"/>
</dbReference>
<evidence type="ECO:0000256" key="2">
    <source>
        <dbReference type="ARBA" id="ARBA00022748"/>
    </source>
</evidence>
<keyword evidence="6" id="KW-0732">Signal</keyword>
<dbReference type="SUPFAM" id="SSF52833">
    <property type="entry name" value="Thioredoxin-like"/>
    <property type="match status" value="1"/>
</dbReference>
<keyword evidence="9" id="KW-1185">Reference proteome</keyword>
<dbReference type="PANTHER" id="PTHR42852:SF6">
    <property type="entry name" value="THIOL:DISULFIDE INTERCHANGE PROTEIN DSBE"/>
    <property type="match status" value="1"/>
</dbReference>
<dbReference type="EMBL" id="BAABAT010000004">
    <property type="protein sequence ID" value="GAA4246820.1"/>
    <property type="molecule type" value="Genomic_DNA"/>
</dbReference>
<dbReference type="InterPro" id="IPR017937">
    <property type="entry name" value="Thioredoxin_CS"/>
</dbReference>
<reference evidence="9" key="1">
    <citation type="journal article" date="2019" name="Int. J. Syst. Evol. Microbiol.">
        <title>The Global Catalogue of Microorganisms (GCM) 10K type strain sequencing project: providing services to taxonomists for standard genome sequencing and annotation.</title>
        <authorList>
            <consortium name="The Broad Institute Genomics Platform"/>
            <consortium name="The Broad Institute Genome Sequencing Center for Infectious Disease"/>
            <person name="Wu L."/>
            <person name="Ma J."/>
        </authorList>
    </citation>
    <scope>NUCLEOTIDE SEQUENCE [LARGE SCALE GENOMIC DNA]</scope>
    <source>
        <strain evidence="9">JCM 17441</strain>
    </source>
</reference>
<dbReference type="RefSeq" id="WP_345123698.1">
    <property type="nucleotide sequence ID" value="NZ_BAABAT010000004.1"/>
</dbReference>
<keyword evidence="4" id="KW-1015">Disulfide bond</keyword>
<dbReference type="PROSITE" id="PS00194">
    <property type="entry name" value="THIOREDOXIN_1"/>
    <property type="match status" value="1"/>
</dbReference>
<dbReference type="InterPro" id="IPR036249">
    <property type="entry name" value="Thioredoxin-like_sf"/>
</dbReference>
<keyword evidence="5" id="KW-0676">Redox-active center</keyword>
<feature type="signal peptide" evidence="6">
    <location>
        <begin position="1"/>
        <end position="19"/>
    </location>
</feature>
<evidence type="ECO:0000256" key="5">
    <source>
        <dbReference type="ARBA" id="ARBA00023284"/>
    </source>
</evidence>
<proteinExistence type="predicted"/>
<evidence type="ECO:0000256" key="4">
    <source>
        <dbReference type="ARBA" id="ARBA00023157"/>
    </source>
</evidence>
<keyword evidence="2" id="KW-0201">Cytochrome c-type biogenesis</keyword>
<organism evidence="8 9">
    <name type="scientific">Dactylosporangium darangshiense</name>
    <dbReference type="NCBI Taxonomy" id="579108"/>
    <lineage>
        <taxon>Bacteria</taxon>
        <taxon>Bacillati</taxon>
        <taxon>Actinomycetota</taxon>
        <taxon>Actinomycetes</taxon>
        <taxon>Micromonosporales</taxon>
        <taxon>Micromonosporaceae</taxon>
        <taxon>Dactylosporangium</taxon>
    </lineage>
</organism>
<evidence type="ECO:0000256" key="1">
    <source>
        <dbReference type="ARBA" id="ARBA00004196"/>
    </source>
</evidence>
<comment type="caution">
    <text evidence="8">The sequence shown here is derived from an EMBL/GenBank/DDBJ whole genome shotgun (WGS) entry which is preliminary data.</text>
</comment>
<keyword evidence="3" id="KW-0735">Signal-anchor</keyword>
<dbReference type="Pfam" id="PF00578">
    <property type="entry name" value="AhpC-TSA"/>
    <property type="match status" value="1"/>
</dbReference>
<dbReference type="InterPro" id="IPR050553">
    <property type="entry name" value="Thioredoxin_ResA/DsbE_sf"/>
</dbReference>
<gene>
    <name evidence="8" type="ORF">GCM10022255_020120</name>
</gene>